<dbReference type="EMBL" id="JAULSU010000003">
    <property type="protein sequence ID" value="KAK0623881.1"/>
    <property type="molecule type" value="Genomic_DNA"/>
</dbReference>
<feature type="transmembrane region" description="Helical" evidence="2">
    <location>
        <begin position="513"/>
        <end position="537"/>
    </location>
</feature>
<organism evidence="3 4">
    <name type="scientific">Immersiella caudata</name>
    <dbReference type="NCBI Taxonomy" id="314043"/>
    <lineage>
        <taxon>Eukaryota</taxon>
        <taxon>Fungi</taxon>
        <taxon>Dikarya</taxon>
        <taxon>Ascomycota</taxon>
        <taxon>Pezizomycotina</taxon>
        <taxon>Sordariomycetes</taxon>
        <taxon>Sordariomycetidae</taxon>
        <taxon>Sordariales</taxon>
        <taxon>Lasiosphaeriaceae</taxon>
        <taxon>Immersiella</taxon>
    </lineage>
</organism>
<evidence type="ECO:0000313" key="3">
    <source>
        <dbReference type="EMBL" id="KAK0623881.1"/>
    </source>
</evidence>
<reference evidence="3" key="1">
    <citation type="submission" date="2023-06" db="EMBL/GenBank/DDBJ databases">
        <title>Genome-scale phylogeny and comparative genomics of the fungal order Sordariales.</title>
        <authorList>
            <consortium name="Lawrence Berkeley National Laboratory"/>
            <person name="Hensen N."/>
            <person name="Bonometti L."/>
            <person name="Westerberg I."/>
            <person name="Brannstrom I.O."/>
            <person name="Guillou S."/>
            <person name="Cros-Aarteil S."/>
            <person name="Calhoun S."/>
            <person name="Haridas S."/>
            <person name="Kuo A."/>
            <person name="Mondo S."/>
            <person name="Pangilinan J."/>
            <person name="Riley R."/>
            <person name="Labutti K."/>
            <person name="Andreopoulos B."/>
            <person name="Lipzen A."/>
            <person name="Chen C."/>
            <person name="Yanf M."/>
            <person name="Daum C."/>
            <person name="Ng V."/>
            <person name="Clum A."/>
            <person name="Steindorff A."/>
            <person name="Ohm R."/>
            <person name="Martin F."/>
            <person name="Silar P."/>
            <person name="Natvig D."/>
            <person name="Lalanne C."/>
            <person name="Gautier V."/>
            <person name="Ament-Velasquez S.L."/>
            <person name="Kruys A."/>
            <person name="Hutchinson M.I."/>
            <person name="Powell A.J."/>
            <person name="Barry K."/>
            <person name="Miller A.N."/>
            <person name="Grigoriev I.V."/>
            <person name="Debuchy R."/>
            <person name="Gladieux P."/>
            <person name="Thoren M.H."/>
            <person name="Johannesson H."/>
        </authorList>
    </citation>
    <scope>NUCLEOTIDE SEQUENCE</scope>
    <source>
        <strain evidence="3">CBS 606.72</strain>
    </source>
</reference>
<evidence type="ECO:0000256" key="1">
    <source>
        <dbReference type="SAM" id="MobiDB-lite"/>
    </source>
</evidence>
<dbReference type="Proteomes" id="UP001175000">
    <property type="component" value="Unassembled WGS sequence"/>
</dbReference>
<dbReference type="AlphaFoldDB" id="A0AA39WYF2"/>
<keyword evidence="2" id="KW-1133">Transmembrane helix</keyword>
<sequence length="583" mass="65622">MSNATSGFDAEAVRYNKEETVDYQRRQLPAELSLSSSDWEEIFSPFRGSRPTVKRPHSGTVDAIWKIDTPARLNGAYVGYDEFGYDEDGHVCRLTPERSRDGGPGRVSEDVNRCKEIMEHIVSYFWVCFSPCHADWVQSYPGTEPSLSTCRWSGQRFGREWKFGLNGVRDDSLFSIAALQLCRDADVEENGPLGVSRQGLAKYFLAQFRGTWDLSRNLWGSSDHRWANSIRFNKSKWEDVVFQYHMRAFTAPSWWLRPPGRGVRRVSGPLPSNQHKPSSEHDTDQRISELRYSVGLKTTWRLDLPVFTLVTMTDSDTAGRLEALGQLGSKDEWLNANIHPSIRATGTAAFAFRIHSLLPEWNTQWSNLIDEIGKALNNDILRTAAEWIRESMDDLHRTVDDMERLYLARTIDGGATFLPEASDNEVRDAAVATFKQNWESVLSKQNDLGAALLTRIATKQEETKSLRDGLFSATSVSEVKNSTQLNRYILIFTTVTIFYLPLSFITDSSQVKWFAVTIVIVAGITYLFSGISMWVAARSPALAPNAGSDNGTGLNATSPLDMIQPFIPGRWRKSGNEDVELTG</sequence>
<keyword evidence="4" id="KW-1185">Reference proteome</keyword>
<name>A0AA39WYF2_9PEZI</name>
<feature type="transmembrane region" description="Helical" evidence="2">
    <location>
        <begin position="488"/>
        <end position="506"/>
    </location>
</feature>
<gene>
    <name evidence="3" type="ORF">B0T14DRAFT_426627</name>
</gene>
<comment type="caution">
    <text evidence="3">The sequence shown here is derived from an EMBL/GenBank/DDBJ whole genome shotgun (WGS) entry which is preliminary data.</text>
</comment>
<keyword evidence="2" id="KW-0472">Membrane</keyword>
<evidence type="ECO:0000313" key="4">
    <source>
        <dbReference type="Proteomes" id="UP001175000"/>
    </source>
</evidence>
<accession>A0AA39WYF2</accession>
<keyword evidence="2" id="KW-0812">Transmembrane</keyword>
<evidence type="ECO:0000256" key="2">
    <source>
        <dbReference type="SAM" id="Phobius"/>
    </source>
</evidence>
<feature type="region of interest" description="Disordered" evidence="1">
    <location>
        <begin position="265"/>
        <end position="284"/>
    </location>
</feature>
<protein>
    <submittedName>
        <fullName evidence="3">Uncharacterized protein</fullName>
    </submittedName>
</protein>
<proteinExistence type="predicted"/>